<dbReference type="Gene3D" id="3.30.70.2460">
    <property type="entry name" value="Rad4, beta-hairpin domain BHD3"/>
    <property type="match status" value="1"/>
</dbReference>
<dbReference type="Pfam" id="PF10405">
    <property type="entry name" value="BHD_3"/>
    <property type="match status" value="1"/>
</dbReference>
<feature type="compositionally biased region" description="Basic and acidic residues" evidence="6">
    <location>
        <begin position="522"/>
        <end position="543"/>
    </location>
</feature>
<evidence type="ECO:0000256" key="6">
    <source>
        <dbReference type="SAM" id="MobiDB-lite"/>
    </source>
</evidence>
<evidence type="ECO:0000259" key="8">
    <source>
        <dbReference type="SMART" id="SM01031"/>
    </source>
</evidence>
<accession>A0ABD1Z4W4</accession>
<dbReference type="InterPro" id="IPR018327">
    <property type="entry name" value="BHD_2"/>
</dbReference>
<dbReference type="AlphaFoldDB" id="A0ABD1Z4W4"/>
<dbReference type="InterPro" id="IPR004583">
    <property type="entry name" value="DNA_repair_Rad4"/>
</dbReference>
<feature type="region of interest" description="Disordered" evidence="6">
    <location>
        <begin position="480"/>
        <end position="580"/>
    </location>
</feature>
<keyword evidence="3" id="KW-0227">DNA damage</keyword>
<dbReference type="Pfam" id="PF10403">
    <property type="entry name" value="BHD_1"/>
    <property type="match status" value="1"/>
</dbReference>
<feature type="domain" description="Rad4 beta-hairpin" evidence="8">
    <location>
        <begin position="907"/>
        <end position="973"/>
    </location>
</feature>
<evidence type="ECO:0000259" key="9">
    <source>
        <dbReference type="SMART" id="SM01032"/>
    </source>
</evidence>
<keyword evidence="11" id="KW-1185">Reference proteome</keyword>
<evidence type="ECO:0000313" key="11">
    <source>
        <dbReference type="Proteomes" id="UP001605036"/>
    </source>
</evidence>
<dbReference type="Pfam" id="PF10404">
    <property type="entry name" value="BHD_2"/>
    <property type="match status" value="1"/>
</dbReference>
<evidence type="ECO:0000259" key="7">
    <source>
        <dbReference type="SMART" id="SM01030"/>
    </source>
</evidence>
<feature type="domain" description="Rad4 beta-hairpin" evidence="7">
    <location>
        <begin position="854"/>
        <end position="905"/>
    </location>
</feature>
<keyword evidence="4" id="KW-0234">DNA repair</keyword>
<feature type="region of interest" description="Disordered" evidence="6">
    <location>
        <begin position="761"/>
        <end position="827"/>
    </location>
</feature>
<evidence type="ECO:0000313" key="10">
    <source>
        <dbReference type="EMBL" id="KAL2642788.1"/>
    </source>
</evidence>
<feature type="region of interest" description="Disordered" evidence="6">
    <location>
        <begin position="147"/>
        <end position="166"/>
    </location>
</feature>
<dbReference type="GO" id="GO:0005634">
    <property type="term" value="C:nucleus"/>
    <property type="evidence" value="ECO:0007669"/>
    <property type="project" value="UniProtKB-SubCell"/>
</dbReference>
<organism evidence="10 11">
    <name type="scientific">Riccia fluitans</name>
    <dbReference type="NCBI Taxonomy" id="41844"/>
    <lineage>
        <taxon>Eukaryota</taxon>
        <taxon>Viridiplantae</taxon>
        <taxon>Streptophyta</taxon>
        <taxon>Embryophyta</taxon>
        <taxon>Marchantiophyta</taxon>
        <taxon>Marchantiopsida</taxon>
        <taxon>Marchantiidae</taxon>
        <taxon>Marchantiales</taxon>
        <taxon>Ricciaceae</taxon>
        <taxon>Riccia</taxon>
    </lineage>
</organism>
<dbReference type="InterPro" id="IPR036985">
    <property type="entry name" value="Transglutaminase-like_sf"/>
</dbReference>
<dbReference type="Gene3D" id="3.90.260.10">
    <property type="entry name" value="Transglutaminase-like"/>
    <property type="match status" value="2"/>
</dbReference>
<feature type="compositionally biased region" description="Basic residues" evidence="6">
    <location>
        <begin position="810"/>
        <end position="822"/>
    </location>
</feature>
<proteinExistence type="inferred from homology"/>
<dbReference type="InterPro" id="IPR018326">
    <property type="entry name" value="Rad4_beta-hairpin_dom1"/>
</dbReference>
<dbReference type="EMBL" id="JBHFFA010000002">
    <property type="protein sequence ID" value="KAL2642788.1"/>
    <property type="molecule type" value="Genomic_DNA"/>
</dbReference>
<comment type="similarity">
    <text evidence="2">Belongs to the XPC family.</text>
</comment>
<name>A0ABD1Z4W4_9MARC</name>
<dbReference type="SUPFAM" id="SSF54001">
    <property type="entry name" value="Cysteine proteinases"/>
    <property type="match status" value="1"/>
</dbReference>
<keyword evidence="5" id="KW-0539">Nucleus</keyword>
<evidence type="ECO:0000256" key="1">
    <source>
        <dbReference type="ARBA" id="ARBA00004123"/>
    </source>
</evidence>
<feature type="compositionally biased region" description="Basic and acidic residues" evidence="6">
    <location>
        <begin position="786"/>
        <end position="799"/>
    </location>
</feature>
<evidence type="ECO:0000256" key="2">
    <source>
        <dbReference type="ARBA" id="ARBA00009525"/>
    </source>
</evidence>
<dbReference type="InterPro" id="IPR018325">
    <property type="entry name" value="Rad4/PNGase_transGLS-fold"/>
</dbReference>
<feature type="compositionally biased region" description="Basic and acidic residues" evidence="6">
    <location>
        <begin position="1116"/>
        <end position="1131"/>
    </location>
</feature>
<dbReference type="Pfam" id="PF03835">
    <property type="entry name" value="Rad4"/>
    <property type="match status" value="1"/>
</dbReference>
<comment type="subcellular location">
    <subcellularLocation>
        <location evidence="1">Nucleus</location>
    </subcellularLocation>
</comment>
<feature type="region of interest" description="Disordered" evidence="6">
    <location>
        <begin position="276"/>
        <end position="296"/>
    </location>
</feature>
<dbReference type="InterPro" id="IPR018328">
    <property type="entry name" value="Rad4_beta-hairpin_dom3"/>
</dbReference>
<feature type="domain" description="Rad4 beta-hairpin" evidence="9">
    <location>
        <begin position="980"/>
        <end position="1054"/>
    </location>
</feature>
<dbReference type="SMART" id="SM01030">
    <property type="entry name" value="BHD_1"/>
    <property type="match status" value="1"/>
</dbReference>
<dbReference type="InterPro" id="IPR042488">
    <property type="entry name" value="Rad4_BHD3_sf"/>
</dbReference>
<evidence type="ECO:0000256" key="3">
    <source>
        <dbReference type="ARBA" id="ARBA00022763"/>
    </source>
</evidence>
<feature type="compositionally biased region" description="Basic and acidic residues" evidence="6">
    <location>
        <begin position="1094"/>
        <end position="1106"/>
    </location>
</feature>
<dbReference type="SMART" id="SM01032">
    <property type="entry name" value="BHD_3"/>
    <property type="match status" value="1"/>
</dbReference>
<feature type="compositionally biased region" description="Basic and acidic residues" evidence="6">
    <location>
        <begin position="768"/>
        <end position="777"/>
    </location>
</feature>
<dbReference type="SMART" id="SM01031">
    <property type="entry name" value="BHD_2"/>
    <property type="match status" value="1"/>
</dbReference>
<protein>
    <submittedName>
        <fullName evidence="10">Uncharacterized protein</fullName>
    </submittedName>
</protein>
<feature type="compositionally biased region" description="Polar residues" evidence="6">
    <location>
        <begin position="480"/>
        <end position="492"/>
    </location>
</feature>
<evidence type="ECO:0000256" key="4">
    <source>
        <dbReference type="ARBA" id="ARBA00023204"/>
    </source>
</evidence>
<dbReference type="GO" id="GO:0006281">
    <property type="term" value="P:DNA repair"/>
    <property type="evidence" value="ECO:0007669"/>
    <property type="project" value="UniProtKB-KW"/>
</dbReference>
<dbReference type="Proteomes" id="UP001605036">
    <property type="component" value="Unassembled WGS sequence"/>
</dbReference>
<gene>
    <name evidence="10" type="ORF">R1flu_010375</name>
</gene>
<reference evidence="10 11" key="1">
    <citation type="submission" date="2024-09" db="EMBL/GenBank/DDBJ databases">
        <title>Chromosome-scale assembly of Riccia fluitans.</title>
        <authorList>
            <person name="Paukszto L."/>
            <person name="Sawicki J."/>
            <person name="Karawczyk K."/>
            <person name="Piernik-Szablinska J."/>
            <person name="Szczecinska M."/>
            <person name="Mazdziarz M."/>
        </authorList>
    </citation>
    <scope>NUCLEOTIDE SEQUENCE [LARGE SCALE GENOMIC DNA]</scope>
    <source>
        <strain evidence="10">Rf_01</strain>
        <tissue evidence="10">Aerial parts of the thallus</tissue>
    </source>
</reference>
<feature type="region of interest" description="Disordered" evidence="6">
    <location>
        <begin position="195"/>
        <end position="245"/>
    </location>
</feature>
<comment type="caution">
    <text evidence="10">The sequence shown here is derived from an EMBL/GenBank/DDBJ whole genome shotgun (WGS) entry which is preliminary data.</text>
</comment>
<sequence length="1165" mass="128353">MMMASRGLLCQRALPKLLRGLGVERQLAFISAGSRIGARHCMGTDRSLFLLLLYFDVLRLFVQLTKVDYAVHVTSVKISLSMRKRKASAKNEADPVLEDLLQNLHGSGDGGLHQVDGGETEPKTLGDVSKQSVCKLLDRVGVRRAASKKRQLEQEQQFGNKRRKGKGKVYSEDDLLYQRTVTSASAPICGAIAKTSRDAELSDDNNISDEPNGLESLDGEPGHRSEVPEDLELRSNEGDDEEDFEWEQGEGAYAAGSTPDGEGGKENGWTGDITIQVEEKPEKRKSAQGKPPVRRANARDKEFAELVHKAHLLCLLARGRMVEAACDDPLLQAAILSVLPSSISLLGTSGGSGTILLRSFVSWFSTAFRIVPLENIGSEQEKSIPSRLLEVAQQQRGTAEEVAAVSVAFLRGLGFTTRYVASLDVAPLKPDASSLEASAGWDPKLEGEGIIYSAPNDLEAVKATSLARLLAKSAFQQLSGSNSQLTSNTVPTSRGPEKMVSSDVGRLKNEDSGNGSYVQKGDNGRGKKLEAESTEEGKAEVKAYTRRKRKGAGHGAGSESADAANENVGRRSSGNKGEEEFETQVALALCATAAVGMQTNSSNKKTPMPNTPLAVRRLNGMVGQKKKGEGRLARKVGLSSRGESSNKNVPENRMGAPLHWAEVYMVEENSGRWVHVDAARGWFNGADQVEGAAVAGRVPLRYAIAFAGSGAKDVTRRYIGMWSSVSALRVDEGWWSSTLHPLKQLEAAAIAGAALRQVQSQNLASSSHEAEKKDVPKVNHSQVDSELQKRLPIKSDDKAGPSSQTVTGKRTTRSSHSRRNVSSKKVAASFAEPASHFPVDRSALEDMELQTKTYTEPLPTNQQAYKSHHLYCLERWLTKYQVLHPKGPVLGYCAGQPVYPRTCVQMLHTPDRWLREGLKVREGEVAAKIVKANHLAGKSVKQAAMEVDGDEEKPPPPTTELFGKWQCDPWRPPRAENGIVPKNERGQVDCWSEYCIPPGTVHLRYPRLVPIVKRLCIDYAPAMVGFEIRKRRSVPMYEGVVVCEEFKDVIMDAYRQEEEIRYGQLRRKREEMAIRRWRELLHSMATRERLKAAYEGFPHGRNEKATPKKVVTQTSKPRDDSTRRKQKEEVAHVHHFPEQDQTYDEETGTRTKVCSCGFTVHVEEM</sequence>
<dbReference type="Gene3D" id="2.20.20.110">
    <property type="entry name" value="Rad4, beta-hairpin domain BHD1"/>
    <property type="match status" value="1"/>
</dbReference>
<feature type="region of interest" description="Disordered" evidence="6">
    <location>
        <begin position="1094"/>
        <end position="1131"/>
    </location>
</feature>
<dbReference type="InterPro" id="IPR038765">
    <property type="entry name" value="Papain-like_cys_pep_sf"/>
</dbReference>
<dbReference type="FunFam" id="3.30.70.2460:FF:000001">
    <property type="entry name" value="DNA repair protein Rad4 family"/>
    <property type="match status" value="1"/>
</dbReference>
<dbReference type="PANTHER" id="PTHR12135:SF0">
    <property type="entry name" value="DNA REPAIR PROTEIN COMPLEMENTING XP-C CELLS"/>
    <property type="match status" value="1"/>
</dbReference>
<feature type="compositionally biased region" description="Basic and acidic residues" evidence="6">
    <location>
        <begin position="220"/>
        <end position="237"/>
    </location>
</feature>
<evidence type="ECO:0000256" key="5">
    <source>
        <dbReference type="ARBA" id="ARBA00023242"/>
    </source>
</evidence>
<dbReference type="PANTHER" id="PTHR12135">
    <property type="entry name" value="DNA REPAIR PROTEIN XP-C / RAD4"/>
    <property type="match status" value="1"/>
</dbReference>